<organism evidence="3 4">
    <name type="scientific">Rhodocytophaga rosea</name>
    <dbReference type="NCBI Taxonomy" id="2704465"/>
    <lineage>
        <taxon>Bacteria</taxon>
        <taxon>Pseudomonadati</taxon>
        <taxon>Bacteroidota</taxon>
        <taxon>Cytophagia</taxon>
        <taxon>Cytophagales</taxon>
        <taxon>Rhodocytophagaceae</taxon>
        <taxon>Rhodocytophaga</taxon>
    </lineage>
</organism>
<sequence>MNLFVNDKPVRFVSTTHYQTARYDVKLDGQNTQVKASQLQGNVVVIEPSVLLLYKLFTLMRVKKLKKLISLTFITPSKADMIKVVKSQFKIVKAAGGLVSKGDQILLMYRLKKWDLPKGKLDKDEKPKAGAIREVEEECNIRVKVEKKICSTWHTYTQNGNKILKKTKWYAMTSLDDSQMKPQAEEDIEQLIWVDRTQAKVLLSNSYESVRYVFEQYYKKQKALQGE</sequence>
<protein>
    <submittedName>
        <fullName evidence="3">NUDIX domain-containing protein</fullName>
    </submittedName>
</protein>
<reference evidence="3 4" key="1">
    <citation type="submission" date="2020-01" db="EMBL/GenBank/DDBJ databases">
        <authorList>
            <person name="Kim M.K."/>
        </authorList>
    </citation>
    <scope>NUCLEOTIDE SEQUENCE [LARGE SCALE GENOMIC DNA]</scope>
    <source>
        <strain evidence="3 4">172606-1</strain>
    </source>
</reference>
<dbReference type="PROSITE" id="PS00893">
    <property type="entry name" value="NUDIX_BOX"/>
    <property type="match status" value="1"/>
</dbReference>
<evidence type="ECO:0000313" key="3">
    <source>
        <dbReference type="EMBL" id="QHT69196.1"/>
    </source>
</evidence>
<dbReference type="PANTHER" id="PTHR43222">
    <property type="entry name" value="NUDIX HYDROLASE 23"/>
    <property type="match status" value="1"/>
</dbReference>
<dbReference type="PROSITE" id="PS51462">
    <property type="entry name" value="NUDIX"/>
    <property type="match status" value="1"/>
</dbReference>
<evidence type="ECO:0000259" key="2">
    <source>
        <dbReference type="PROSITE" id="PS51462"/>
    </source>
</evidence>
<proteinExistence type="predicted"/>
<accession>A0A6C0GMC7</accession>
<name>A0A6C0GMC7_9BACT</name>
<dbReference type="AlphaFoldDB" id="A0A6C0GMC7"/>
<dbReference type="Gene3D" id="3.90.79.10">
    <property type="entry name" value="Nucleoside Triphosphate Pyrophosphohydrolase"/>
    <property type="match status" value="1"/>
</dbReference>
<dbReference type="EMBL" id="CP048222">
    <property type="protein sequence ID" value="QHT69196.1"/>
    <property type="molecule type" value="Genomic_DNA"/>
</dbReference>
<dbReference type="InterPro" id="IPR000086">
    <property type="entry name" value="NUDIX_hydrolase_dom"/>
</dbReference>
<dbReference type="InterPro" id="IPR020084">
    <property type="entry name" value="NUDIX_hydrolase_CS"/>
</dbReference>
<dbReference type="PANTHER" id="PTHR43222:SF9">
    <property type="entry name" value="8-OXO-(D)GTP PHOSPHATASE"/>
    <property type="match status" value="1"/>
</dbReference>
<dbReference type="Pfam" id="PF00293">
    <property type="entry name" value="NUDIX"/>
    <property type="match status" value="1"/>
</dbReference>
<dbReference type="Proteomes" id="UP000480178">
    <property type="component" value="Chromosome"/>
</dbReference>
<keyword evidence="1" id="KW-0378">Hydrolase</keyword>
<evidence type="ECO:0000256" key="1">
    <source>
        <dbReference type="ARBA" id="ARBA00022801"/>
    </source>
</evidence>
<dbReference type="CDD" id="cd03673">
    <property type="entry name" value="NUDIX_Ap6A_hydrolase"/>
    <property type="match status" value="1"/>
</dbReference>
<dbReference type="RefSeq" id="WP_162445185.1">
    <property type="nucleotide sequence ID" value="NZ_CP048222.1"/>
</dbReference>
<keyword evidence="4" id="KW-1185">Reference proteome</keyword>
<dbReference type="InterPro" id="IPR015797">
    <property type="entry name" value="NUDIX_hydrolase-like_dom_sf"/>
</dbReference>
<feature type="domain" description="Nudix hydrolase" evidence="2">
    <location>
        <begin position="90"/>
        <end position="217"/>
    </location>
</feature>
<dbReference type="KEGG" id="rhoz:GXP67_22400"/>
<evidence type="ECO:0000313" key="4">
    <source>
        <dbReference type="Proteomes" id="UP000480178"/>
    </source>
</evidence>
<dbReference type="SUPFAM" id="SSF55811">
    <property type="entry name" value="Nudix"/>
    <property type="match status" value="1"/>
</dbReference>
<gene>
    <name evidence="3" type="ORF">GXP67_22400</name>
</gene>
<dbReference type="GO" id="GO:0016787">
    <property type="term" value="F:hydrolase activity"/>
    <property type="evidence" value="ECO:0007669"/>
    <property type="project" value="UniProtKB-KW"/>
</dbReference>